<dbReference type="Pfam" id="PF08238">
    <property type="entry name" value="Sel1"/>
    <property type="match status" value="3"/>
</dbReference>
<dbReference type="InterPro" id="IPR052748">
    <property type="entry name" value="ISR_Activator"/>
</dbReference>
<dbReference type="eggNOG" id="ENOG502SADV">
    <property type="taxonomic scope" value="Eukaryota"/>
</dbReference>
<dbReference type="SUPFAM" id="SSF81901">
    <property type="entry name" value="HCP-like"/>
    <property type="match status" value="1"/>
</dbReference>
<evidence type="ECO:0000313" key="1">
    <source>
        <dbReference type="EMBL" id="EJK69437.1"/>
    </source>
</evidence>
<dbReference type="PANTHER" id="PTHR45011">
    <property type="entry name" value="DAP3-BINDING CELL DEATH ENHANCER 1"/>
    <property type="match status" value="1"/>
</dbReference>
<dbReference type="Gene3D" id="1.25.40.10">
    <property type="entry name" value="Tetratricopeptide repeat domain"/>
    <property type="match status" value="1"/>
</dbReference>
<protein>
    <recommendedName>
        <fullName evidence="3">Sel1 repeat family protein</fullName>
    </recommendedName>
</protein>
<organism evidence="1 2">
    <name type="scientific">Thalassiosira oceanica</name>
    <name type="common">Marine diatom</name>
    <dbReference type="NCBI Taxonomy" id="159749"/>
    <lineage>
        <taxon>Eukaryota</taxon>
        <taxon>Sar</taxon>
        <taxon>Stramenopiles</taxon>
        <taxon>Ochrophyta</taxon>
        <taxon>Bacillariophyta</taxon>
        <taxon>Coscinodiscophyceae</taxon>
        <taxon>Thalassiosirophycidae</taxon>
        <taxon>Thalassiosirales</taxon>
        <taxon>Thalassiosiraceae</taxon>
        <taxon>Thalassiosira</taxon>
    </lineage>
</organism>
<evidence type="ECO:0000313" key="2">
    <source>
        <dbReference type="Proteomes" id="UP000266841"/>
    </source>
</evidence>
<evidence type="ECO:0008006" key="3">
    <source>
        <dbReference type="Google" id="ProtNLM"/>
    </source>
</evidence>
<comment type="caution">
    <text evidence="1">The sequence shown here is derived from an EMBL/GenBank/DDBJ whole genome shotgun (WGS) entry which is preliminary data.</text>
</comment>
<accession>K0TFX9</accession>
<name>K0TFX9_THAOC</name>
<dbReference type="PANTHER" id="PTHR45011:SF1">
    <property type="entry name" value="DAP3-BINDING CELL DEATH ENHANCER 1"/>
    <property type="match status" value="1"/>
</dbReference>
<gene>
    <name evidence="1" type="ORF">THAOC_09308</name>
</gene>
<proteinExistence type="predicted"/>
<dbReference type="Proteomes" id="UP000266841">
    <property type="component" value="Unassembled WGS sequence"/>
</dbReference>
<sequence length="178" mass="19903">NDADQLAMIQARVAKKDPVAINHLGEKYCHGRLGLQKDMRRAVELWTEAADLGSIQALYNVGVAYNLGEGLQEDKAKAAQCWAKAAMQGDVESRYNLGVIAGNKRDYDRAVRHYLIAAKMGDEGSVESIKEFFMAGRTTREQYAEALKGYQDAVEEMKSNDRDEANAWWKSKGLEQID</sequence>
<feature type="non-terminal residue" evidence="1">
    <location>
        <position position="1"/>
    </location>
</feature>
<dbReference type="EMBL" id="AGNL01010074">
    <property type="protein sequence ID" value="EJK69437.1"/>
    <property type="molecule type" value="Genomic_DNA"/>
</dbReference>
<keyword evidence="2" id="KW-1185">Reference proteome</keyword>
<dbReference type="InterPro" id="IPR011990">
    <property type="entry name" value="TPR-like_helical_dom_sf"/>
</dbReference>
<dbReference type="AlphaFoldDB" id="K0TFX9"/>
<reference evidence="1 2" key="1">
    <citation type="journal article" date="2012" name="Genome Biol.">
        <title>Genome and low-iron response of an oceanic diatom adapted to chronic iron limitation.</title>
        <authorList>
            <person name="Lommer M."/>
            <person name="Specht M."/>
            <person name="Roy A.S."/>
            <person name="Kraemer L."/>
            <person name="Andreson R."/>
            <person name="Gutowska M.A."/>
            <person name="Wolf J."/>
            <person name="Bergner S.V."/>
            <person name="Schilhabel M.B."/>
            <person name="Klostermeier U.C."/>
            <person name="Beiko R.G."/>
            <person name="Rosenstiel P."/>
            <person name="Hippler M."/>
            <person name="Laroche J."/>
        </authorList>
    </citation>
    <scope>NUCLEOTIDE SEQUENCE [LARGE SCALE GENOMIC DNA]</scope>
    <source>
        <strain evidence="1 2">CCMP1005</strain>
    </source>
</reference>
<dbReference type="InterPro" id="IPR006597">
    <property type="entry name" value="Sel1-like"/>
</dbReference>
<dbReference type="SMART" id="SM00671">
    <property type="entry name" value="SEL1"/>
    <property type="match status" value="3"/>
</dbReference>